<feature type="compositionally biased region" description="Basic and acidic residues" evidence="1">
    <location>
        <begin position="220"/>
        <end position="230"/>
    </location>
</feature>
<evidence type="ECO:0000313" key="2">
    <source>
        <dbReference type="EMBL" id="KAF5553405.1"/>
    </source>
</evidence>
<name>A0A8H5N6F3_9HYPO</name>
<feature type="region of interest" description="Disordered" evidence="1">
    <location>
        <begin position="102"/>
        <end position="129"/>
    </location>
</feature>
<protein>
    <submittedName>
        <fullName evidence="2">Uncharacterized protein</fullName>
    </submittedName>
</protein>
<evidence type="ECO:0000256" key="1">
    <source>
        <dbReference type="SAM" id="MobiDB-lite"/>
    </source>
</evidence>
<keyword evidence="3" id="KW-1185">Reference proteome</keyword>
<feature type="compositionally biased region" description="Polar residues" evidence="1">
    <location>
        <begin position="231"/>
        <end position="258"/>
    </location>
</feature>
<organism evidence="2 3">
    <name type="scientific">Fusarium napiforme</name>
    <dbReference type="NCBI Taxonomy" id="42672"/>
    <lineage>
        <taxon>Eukaryota</taxon>
        <taxon>Fungi</taxon>
        <taxon>Dikarya</taxon>
        <taxon>Ascomycota</taxon>
        <taxon>Pezizomycotina</taxon>
        <taxon>Sordariomycetes</taxon>
        <taxon>Hypocreomycetidae</taxon>
        <taxon>Hypocreales</taxon>
        <taxon>Nectriaceae</taxon>
        <taxon>Fusarium</taxon>
        <taxon>Fusarium fujikuroi species complex</taxon>
    </lineage>
</organism>
<reference evidence="2 3" key="1">
    <citation type="submission" date="2020-05" db="EMBL/GenBank/DDBJ databases">
        <title>Identification and distribution of gene clusters putatively required for synthesis of sphingolipid metabolism inhibitors in phylogenetically diverse species of the filamentous fungus Fusarium.</title>
        <authorList>
            <person name="Kim H.-S."/>
            <person name="Busman M."/>
            <person name="Brown D.W."/>
            <person name="Divon H."/>
            <person name="Uhlig S."/>
            <person name="Proctor R.H."/>
        </authorList>
    </citation>
    <scope>NUCLEOTIDE SEQUENCE [LARGE SCALE GENOMIC DNA]</scope>
    <source>
        <strain evidence="2 3">NRRL 25196</strain>
    </source>
</reference>
<sequence length="265" mass="30238">MSETWNPDHALPGPYLSYKRQACDNENRPIDELWNERFREEFSKWGRSPPVRAQEDRMGLLGHSFEDCQINEQSRNGWAARAAAAYPNANIWRGRPREGQDDAAIIDKPDTNDDTEEPMVTGRPTQTAGEAQSACYKSQSKAKCLKPHARILKQHLRALMGKKIRKVGVAKRQSNIETKSPRSDEEIKKLKHALRRRNRAIQQDEETIRLLKSKLHEKKEYDEGCDERCRSTTLSPSRWATLSPDPASSPTLSTGPGTFVDNLTW</sequence>
<dbReference type="EMBL" id="JAAOAO010000250">
    <property type="protein sequence ID" value="KAF5553405.1"/>
    <property type="molecule type" value="Genomic_DNA"/>
</dbReference>
<gene>
    <name evidence="2" type="ORF">FNAPI_6769</name>
</gene>
<comment type="caution">
    <text evidence="2">The sequence shown here is derived from an EMBL/GenBank/DDBJ whole genome shotgun (WGS) entry which is preliminary data.</text>
</comment>
<accession>A0A8H5N6F3</accession>
<feature type="compositionally biased region" description="Basic and acidic residues" evidence="1">
    <location>
        <begin position="102"/>
        <end position="111"/>
    </location>
</feature>
<feature type="region of interest" description="Disordered" evidence="1">
    <location>
        <begin position="220"/>
        <end position="258"/>
    </location>
</feature>
<dbReference type="AlphaFoldDB" id="A0A8H5N6F3"/>
<evidence type="ECO:0000313" key="3">
    <source>
        <dbReference type="Proteomes" id="UP000574317"/>
    </source>
</evidence>
<proteinExistence type="predicted"/>
<dbReference type="Proteomes" id="UP000574317">
    <property type="component" value="Unassembled WGS sequence"/>
</dbReference>